<proteinExistence type="predicted"/>
<dbReference type="AlphaFoldDB" id="A0A7R9ATR9"/>
<dbReference type="EMBL" id="OC001607">
    <property type="protein sequence ID" value="CAD7260276.1"/>
    <property type="molecule type" value="Genomic_DNA"/>
</dbReference>
<name>A0A7R9ATR9_TIMSH</name>
<evidence type="ECO:0000313" key="1">
    <source>
        <dbReference type="EMBL" id="CAD7260276.1"/>
    </source>
</evidence>
<sequence length="212" mass="23760">MSSTTSYYPFGLYADILIIYDNDPNLSDFGPHMVICCHKKYFRKLLEFVMVNATARDFKSKSPMCTPWLLDWLFITSEAHLAANTCCAARVLRKPQEFFSVCLSVRPCGMGVACPSRRSCTGSSLEQNTFFLKRWSHCMKRSEVIYLVSESNISLPAGAPLSNSGAYRFLLKMNMGGMYEPTALIQHTKVAFTPISPLLAAPTRRFPLSLVA</sequence>
<organism evidence="1">
    <name type="scientific">Timema shepardi</name>
    <name type="common">Walking stick</name>
    <dbReference type="NCBI Taxonomy" id="629360"/>
    <lineage>
        <taxon>Eukaryota</taxon>
        <taxon>Metazoa</taxon>
        <taxon>Ecdysozoa</taxon>
        <taxon>Arthropoda</taxon>
        <taxon>Hexapoda</taxon>
        <taxon>Insecta</taxon>
        <taxon>Pterygota</taxon>
        <taxon>Neoptera</taxon>
        <taxon>Polyneoptera</taxon>
        <taxon>Phasmatodea</taxon>
        <taxon>Timematodea</taxon>
        <taxon>Timematoidea</taxon>
        <taxon>Timematidae</taxon>
        <taxon>Timema</taxon>
    </lineage>
</organism>
<protein>
    <submittedName>
        <fullName evidence="1">Uncharacterized protein</fullName>
    </submittedName>
</protein>
<accession>A0A7R9ATR9</accession>
<reference evidence="1" key="1">
    <citation type="submission" date="2020-11" db="EMBL/GenBank/DDBJ databases">
        <authorList>
            <person name="Tran Van P."/>
        </authorList>
    </citation>
    <scope>NUCLEOTIDE SEQUENCE</scope>
</reference>
<gene>
    <name evidence="1" type="ORF">TSIB3V08_LOCUS4458</name>
</gene>